<keyword evidence="2" id="KW-0812">Transmembrane</keyword>
<organism evidence="4 5">
    <name type="scientific">Kibdelosporangium aridum</name>
    <dbReference type="NCBI Taxonomy" id="2030"/>
    <lineage>
        <taxon>Bacteria</taxon>
        <taxon>Bacillati</taxon>
        <taxon>Actinomycetota</taxon>
        <taxon>Actinomycetes</taxon>
        <taxon>Pseudonocardiales</taxon>
        <taxon>Pseudonocardiaceae</taxon>
        <taxon>Kibdelosporangium</taxon>
    </lineage>
</organism>
<evidence type="ECO:0000313" key="4">
    <source>
        <dbReference type="EMBL" id="SMD21122.1"/>
    </source>
</evidence>
<accession>A0A1W2FHI0</accession>
<dbReference type="PANTHER" id="PTHR34406">
    <property type="entry name" value="PROTEIN YCEI"/>
    <property type="match status" value="1"/>
</dbReference>
<evidence type="ECO:0000256" key="2">
    <source>
        <dbReference type="SAM" id="Phobius"/>
    </source>
</evidence>
<feature type="domain" description="Lipid/polyisoprenoid-binding YceI-like" evidence="3">
    <location>
        <begin position="61"/>
        <end position="227"/>
    </location>
</feature>
<evidence type="ECO:0000259" key="3">
    <source>
        <dbReference type="SMART" id="SM00867"/>
    </source>
</evidence>
<proteinExistence type="inferred from homology"/>
<dbReference type="OrthoDB" id="117810at2"/>
<dbReference type="Pfam" id="PF04264">
    <property type="entry name" value="YceI"/>
    <property type="match status" value="1"/>
</dbReference>
<reference evidence="4 5" key="1">
    <citation type="submission" date="2017-04" db="EMBL/GenBank/DDBJ databases">
        <authorList>
            <person name="Afonso C.L."/>
            <person name="Miller P.J."/>
            <person name="Scott M.A."/>
            <person name="Spackman E."/>
            <person name="Goraichik I."/>
            <person name="Dimitrov K.M."/>
            <person name="Suarez D.L."/>
            <person name="Swayne D.E."/>
        </authorList>
    </citation>
    <scope>NUCLEOTIDE SEQUENCE [LARGE SCALE GENOMIC DNA]</scope>
    <source>
        <strain evidence="4 5">DSM 43828</strain>
    </source>
</reference>
<dbReference type="Gene3D" id="2.40.128.110">
    <property type="entry name" value="Lipid/polyisoprenoid-binding, YceI-like"/>
    <property type="match status" value="1"/>
</dbReference>
<dbReference type="AlphaFoldDB" id="A0A1W2FHI0"/>
<evidence type="ECO:0000313" key="5">
    <source>
        <dbReference type="Proteomes" id="UP000192674"/>
    </source>
</evidence>
<feature type="transmembrane region" description="Helical" evidence="2">
    <location>
        <begin position="12"/>
        <end position="31"/>
    </location>
</feature>
<protein>
    <submittedName>
        <fullName evidence="4">YceI-like domain-containing protein</fullName>
    </submittedName>
</protein>
<sequence>MGRFKRHWKAWLIGAIALGLLAFVGGPWFYINVLSEPPAQELALREGQQQGGGDAVPVDGTWTVSEGSQAGYRVKEILFGQNTTAVGRTGKVTGTVALSGTQITSGTVTVDMGSVATDKSGRDAQFRDNIMSVSQFPTSTFALQGPVDFGSVPAAGQKVTVKAAGQLTLRGVSKPVQPELSVVRTGDTIQVQTSIPVVFADYSIPDPGVPGIDIEDNGLIEILLNLKKAP</sequence>
<dbReference type="EMBL" id="FWXV01000006">
    <property type="protein sequence ID" value="SMD21122.1"/>
    <property type="molecule type" value="Genomic_DNA"/>
</dbReference>
<dbReference type="Proteomes" id="UP000192674">
    <property type="component" value="Unassembled WGS sequence"/>
</dbReference>
<dbReference type="PANTHER" id="PTHR34406:SF1">
    <property type="entry name" value="PROTEIN YCEI"/>
    <property type="match status" value="1"/>
</dbReference>
<name>A0A1W2FHI0_KIBAR</name>
<keyword evidence="2" id="KW-1133">Transmembrane helix</keyword>
<comment type="similarity">
    <text evidence="1">Belongs to the UPF0312 family.</text>
</comment>
<dbReference type="SMART" id="SM00867">
    <property type="entry name" value="YceI"/>
    <property type="match status" value="1"/>
</dbReference>
<dbReference type="InterPro" id="IPR007372">
    <property type="entry name" value="Lipid/polyisoprenoid-bd_YceI"/>
</dbReference>
<keyword evidence="2" id="KW-0472">Membrane</keyword>
<gene>
    <name evidence="4" type="ORF">SAMN05661093_06745</name>
</gene>
<dbReference type="InterPro" id="IPR036761">
    <property type="entry name" value="TTHA0802/YceI-like_sf"/>
</dbReference>
<keyword evidence="5" id="KW-1185">Reference proteome</keyword>
<dbReference type="SUPFAM" id="SSF101874">
    <property type="entry name" value="YceI-like"/>
    <property type="match status" value="1"/>
</dbReference>
<evidence type="ECO:0000256" key="1">
    <source>
        <dbReference type="ARBA" id="ARBA00008812"/>
    </source>
</evidence>
<dbReference type="RefSeq" id="WP_033392579.1">
    <property type="nucleotide sequence ID" value="NZ_FWXV01000006.1"/>
</dbReference>